<proteinExistence type="predicted"/>
<dbReference type="InterPro" id="IPR001633">
    <property type="entry name" value="EAL_dom"/>
</dbReference>
<dbReference type="Pfam" id="PF00072">
    <property type="entry name" value="Response_reg"/>
    <property type="match status" value="1"/>
</dbReference>
<keyword evidence="6" id="KW-1185">Reference proteome</keyword>
<feature type="domain" description="Response regulatory" evidence="2">
    <location>
        <begin position="7"/>
        <end position="123"/>
    </location>
</feature>
<dbReference type="GO" id="GO:0000160">
    <property type="term" value="P:phosphorelay signal transduction system"/>
    <property type="evidence" value="ECO:0007669"/>
    <property type="project" value="InterPro"/>
</dbReference>
<feature type="domain" description="EAL" evidence="3">
    <location>
        <begin position="432"/>
        <end position="685"/>
    </location>
</feature>
<evidence type="ECO:0000256" key="1">
    <source>
        <dbReference type="PROSITE-ProRule" id="PRU00169"/>
    </source>
</evidence>
<dbReference type="OrthoDB" id="9816034at2"/>
<evidence type="ECO:0000259" key="3">
    <source>
        <dbReference type="PROSITE" id="PS50883"/>
    </source>
</evidence>
<dbReference type="InterPro" id="IPR035919">
    <property type="entry name" value="EAL_sf"/>
</dbReference>
<dbReference type="Gene3D" id="3.30.70.270">
    <property type="match status" value="1"/>
</dbReference>
<dbReference type="SMART" id="SM00267">
    <property type="entry name" value="GGDEF"/>
    <property type="match status" value="1"/>
</dbReference>
<evidence type="ECO:0000313" key="5">
    <source>
        <dbReference type="EMBL" id="RAU19741.1"/>
    </source>
</evidence>
<dbReference type="Gene3D" id="3.40.50.2300">
    <property type="match status" value="1"/>
</dbReference>
<dbReference type="SUPFAM" id="SSF52172">
    <property type="entry name" value="CheY-like"/>
    <property type="match status" value="1"/>
</dbReference>
<feature type="modified residue" description="4-aspartylphosphate" evidence="1">
    <location>
        <position position="56"/>
    </location>
</feature>
<dbReference type="Gene3D" id="3.30.450.20">
    <property type="entry name" value="PAS domain"/>
    <property type="match status" value="1"/>
</dbReference>
<dbReference type="PROSITE" id="PS50887">
    <property type="entry name" value="GGDEF"/>
    <property type="match status" value="1"/>
</dbReference>
<dbReference type="SUPFAM" id="SSF141868">
    <property type="entry name" value="EAL domain-like"/>
    <property type="match status" value="1"/>
</dbReference>
<sequence length="693" mass="78460">MIKTTPTLLVVEDSRPVRLLLTQGLGRSGYRVLEAADGQKGVELFISEKPDLVLMDVNMPIMDGFDACRNIRLFEEDTVTPILMLTGSDDLHSIQTAFEVGANDFITKPINLPLLEQRIRYALRDADREQALRKAKGLQDNARALAGLGFWEYNQALGQYTWSEDASEILHWVKSLPETLEAMGQIVHPNDRKRLLAVFNDALIMGSKFDLEVRSISKQQEYLLKIVGQRDGEQKRLIGAFQDITAQRRLEQQANFLNFHDSVTGLPNRKLFQRDLEDVLTHLNHSDVHFAIVVLDVARFHQIHDAYGSEVSDQLLSLMASQLKTAMPRDSFLARLDGGSFALKMPLNSQWTEDEIHSAIESWLKVLDRSWVVADKEVFLNFIAGVSLVPRHGNDASILLRKAHRAHRGIKPSSNISLGIYKGEQEDSLQKRLMLEMALRKAIEQEEFYLVYQPQVNLTSGEVVGVEALIRWRRPSFGVVPPDQFIPVLEEMGLIQQLGDWIIQHAAKQQVAWKKSGVSLRMAINLSPVQFEQMDLPDKITRLISETGAKFSDIELEITESLAMHSPETTIRMLKRLREEGFKIAIDDFGIGFSSLEYLLRFPLDTLKIDRAFIKDITRGRSDCAIVRALTSLCQGLGLTTIAEGVETQRQRDYLDALGATEIQGYLISKPLESSELMQFVADYKQNQNYQSI</sequence>
<accession>A0A364NRM2</accession>
<dbReference type="Gene3D" id="3.20.20.450">
    <property type="entry name" value="EAL domain"/>
    <property type="match status" value="1"/>
</dbReference>
<dbReference type="SMART" id="SM00448">
    <property type="entry name" value="REC"/>
    <property type="match status" value="1"/>
</dbReference>
<dbReference type="InterPro" id="IPR011006">
    <property type="entry name" value="CheY-like_superfamily"/>
</dbReference>
<dbReference type="InterPro" id="IPR035965">
    <property type="entry name" value="PAS-like_dom_sf"/>
</dbReference>
<dbReference type="EMBL" id="QKRX01000001">
    <property type="protein sequence ID" value="RAU19741.1"/>
    <property type="molecule type" value="Genomic_DNA"/>
</dbReference>
<dbReference type="PANTHER" id="PTHR44757:SF2">
    <property type="entry name" value="BIOFILM ARCHITECTURE MAINTENANCE PROTEIN MBAA"/>
    <property type="match status" value="1"/>
</dbReference>
<dbReference type="PROSITE" id="PS50110">
    <property type="entry name" value="RESPONSE_REGULATORY"/>
    <property type="match status" value="1"/>
</dbReference>
<dbReference type="InterPro" id="IPR052155">
    <property type="entry name" value="Biofilm_reg_signaling"/>
</dbReference>
<dbReference type="CDD" id="cd17574">
    <property type="entry name" value="REC_OmpR"/>
    <property type="match status" value="1"/>
</dbReference>
<dbReference type="CDD" id="cd01948">
    <property type="entry name" value="EAL"/>
    <property type="match status" value="1"/>
</dbReference>
<dbReference type="InterPro" id="IPR001789">
    <property type="entry name" value="Sig_transdc_resp-reg_receiver"/>
</dbReference>
<dbReference type="Pfam" id="PF00563">
    <property type="entry name" value="EAL"/>
    <property type="match status" value="1"/>
</dbReference>
<dbReference type="NCBIfam" id="TIGR00254">
    <property type="entry name" value="GGDEF"/>
    <property type="match status" value="1"/>
</dbReference>
<dbReference type="PANTHER" id="PTHR44757">
    <property type="entry name" value="DIGUANYLATE CYCLASE DGCP"/>
    <property type="match status" value="1"/>
</dbReference>
<feature type="domain" description="GGDEF" evidence="4">
    <location>
        <begin position="288"/>
        <end position="423"/>
    </location>
</feature>
<evidence type="ECO:0000313" key="6">
    <source>
        <dbReference type="Proteomes" id="UP000250744"/>
    </source>
</evidence>
<evidence type="ECO:0000259" key="4">
    <source>
        <dbReference type="PROSITE" id="PS50887"/>
    </source>
</evidence>
<evidence type="ECO:0000259" key="2">
    <source>
        <dbReference type="PROSITE" id="PS50110"/>
    </source>
</evidence>
<dbReference type="Proteomes" id="UP000250744">
    <property type="component" value="Unassembled WGS sequence"/>
</dbReference>
<dbReference type="InterPro" id="IPR000160">
    <property type="entry name" value="GGDEF_dom"/>
</dbReference>
<dbReference type="CDD" id="cd01949">
    <property type="entry name" value="GGDEF"/>
    <property type="match status" value="1"/>
</dbReference>
<protein>
    <submittedName>
        <fullName evidence="5">GGDEF domain-containing response regulator</fullName>
    </submittedName>
</protein>
<dbReference type="AlphaFoldDB" id="A0A364NRM2"/>
<dbReference type="InterPro" id="IPR043128">
    <property type="entry name" value="Rev_trsase/Diguanyl_cyclase"/>
</dbReference>
<dbReference type="SUPFAM" id="SSF55785">
    <property type="entry name" value="PYP-like sensor domain (PAS domain)"/>
    <property type="match status" value="1"/>
</dbReference>
<comment type="caution">
    <text evidence="5">The sequence shown here is derived from an EMBL/GenBank/DDBJ whole genome shotgun (WGS) entry which is preliminary data.</text>
</comment>
<dbReference type="Pfam" id="PF00990">
    <property type="entry name" value="GGDEF"/>
    <property type="match status" value="1"/>
</dbReference>
<dbReference type="InterPro" id="IPR029787">
    <property type="entry name" value="Nucleotide_cyclase"/>
</dbReference>
<organism evidence="5 6">
    <name type="scientific">Nitrincola tibetensis</name>
    <dbReference type="NCBI Taxonomy" id="2219697"/>
    <lineage>
        <taxon>Bacteria</taxon>
        <taxon>Pseudomonadati</taxon>
        <taxon>Pseudomonadota</taxon>
        <taxon>Gammaproteobacteria</taxon>
        <taxon>Oceanospirillales</taxon>
        <taxon>Oceanospirillaceae</taxon>
        <taxon>Nitrincola</taxon>
    </lineage>
</organism>
<dbReference type="SUPFAM" id="SSF55073">
    <property type="entry name" value="Nucleotide cyclase"/>
    <property type="match status" value="1"/>
</dbReference>
<dbReference type="RefSeq" id="WP_112156796.1">
    <property type="nucleotide sequence ID" value="NZ_QKRX01000001.1"/>
</dbReference>
<dbReference type="SMART" id="SM00052">
    <property type="entry name" value="EAL"/>
    <property type="match status" value="1"/>
</dbReference>
<dbReference type="PROSITE" id="PS50883">
    <property type="entry name" value="EAL"/>
    <property type="match status" value="1"/>
</dbReference>
<name>A0A364NRM2_9GAMM</name>
<gene>
    <name evidence="5" type="ORF">DN062_01260</name>
</gene>
<reference evidence="5 6" key="1">
    <citation type="submission" date="2018-06" db="EMBL/GenBank/DDBJ databases">
        <title>Nitrincola tibetense sp. nov., isolated from Lake XuguoCo on Tibetan Plateau.</title>
        <authorList>
            <person name="Xing P."/>
        </authorList>
    </citation>
    <scope>NUCLEOTIDE SEQUENCE [LARGE SCALE GENOMIC DNA]</scope>
    <source>
        <strain evidence="6">xg18</strain>
    </source>
</reference>
<keyword evidence="1" id="KW-0597">Phosphoprotein</keyword>